<comment type="caution">
    <text evidence="1">The sequence shown here is derived from an EMBL/GenBank/DDBJ whole genome shotgun (WGS) entry which is preliminary data.</text>
</comment>
<sequence>MKSLLHSPSTDVFNADSSNFILPGFHNFHRASIAMIAVSLLLSLPSPLSPPPPLTCHPVILEVPVVAASNSKFSKRGSSLRLQQKTIILLCFSVYLLID</sequence>
<dbReference type="Proteomes" id="UP001141806">
    <property type="component" value="Unassembled WGS sequence"/>
</dbReference>
<gene>
    <name evidence="1" type="ORF">NE237_024674</name>
</gene>
<dbReference type="AlphaFoldDB" id="A0A9Q0H3F5"/>
<protein>
    <submittedName>
        <fullName evidence="1">Uncharacterized protein</fullName>
    </submittedName>
</protein>
<name>A0A9Q0H3F5_9MAGN</name>
<evidence type="ECO:0000313" key="1">
    <source>
        <dbReference type="EMBL" id="KAJ4957563.1"/>
    </source>
</evidence>
<dbReference type="EMBL" id="JAMYWD010000010">
    <property type="protein sequence ID" value="KAJ4957563.1"/>
    <property type="molecule type" value="Genomic_DNA"/>
</dbReference>
<organism evidence="1 2">
    <name type="scientific">Protea cynaroides</name>
    <dbReference type="NCBI Taxonomy" id="273540"/>
    <lineage>
        <taxon>Eukaryota</taxon>
        <taxon>Viridiplantae</taxon>
        <taxon>Streptophyta</taxon>
        <taxon>Embryophyta</taxon>
        <taxon>Tracheophyta</taxon>
        <taxon>Spermatophyta</taxon>
        <taxon>Magnoliopsida</taxon>
        <taxon>Proteales</taxon>
        <taxon>Proteaceae</taxon>
        <taxon>Protea</taxon>
    </lineage>
</organism>
<keyword evidence="2" id="KW-1185">Reference proteome</keyword>
<evidence type="ECO:0000313" key="2">
    <source>
        <dbReference type="Proteomes" id="UP001141806"/>
    </source>
</evidence>
<accession>A0A9Q0H3F5</accession>
<proteinExistence type="predicted"/>
<reference evidence="1" key="1">
    <citation type="journal article" date="2023" name="Plant J.">
        <title>The genome of the king protea, Protea cynaroides.</title>
        <authorList>
            <person name="Chang J."/>
            <person name="Duong T.A."/>
            <person name="Schoeman C."/>
            <person name="Ma X."/>
            <person name="Roodt D."/>
            <person name="Barker N."/>
            <person name="Li Z."/>
            <person name="Van de Peer Y."/>
            <person name="Mizrachi E."/>
        </authorList>
    </citation>
    <scope>NUCLEOTIDE SEQUENCE</scope>
    <source>
        <tissue evidence="1">Young leaves</tissue>
    </source>
</reference>